<protein>
    <submittedName>
        <fullName evidence="2">LysM domain-containing protein</fullName>
    </submittedName>
</protein>
<dbReference type="EMBL" id="JARMAB010000004">
    <property type="protein sequence ID" value="MED1201946.1"/>
    <property type="molecule type" value="Genomic_DNA"/>
</dbReference>
<proteinExistence type="predicted"/>
<dbReference type="Pfam" id="PF01476">
    <property type="entry name" value="LysM"/>
    <property type="match status" value="1"/>
</dbReference>
<dbReference type="CDD" id="cd00118">
    <property type="entry name" value="LysM"/>
    <property type="match status" value="1"/>
</dbReference>
<evidence type="ECO:0000259" key="1">
    <source>
        <dbReference type="PROSITE" id="PS51782"/>
    </source>
</evidence>
<sequence>MGVLAGYKIANLQETKTNTVNVTSYPTEKGLPVTDGVQRQPKTFNISGKILGKTSSDAEKIYNALEKKQNAGTVVSYVGRTSAKNVIITNIQLTYDNTIGNGMAVSIDLQEIRIANSPYVSQKTAVKTSGKKSTSNTKKTNAVYHKVRSGETYGSIAHRYGTTIKALENLNPWPEKKIPVGANMRIK</sequence>
<name>A0ABU6MBC9_9BACI</name>
<reference evidence="2 3" key="1">
    <citation type="submission" date="2023-03" db="EMBL/GenBank/DDBJ databases">
        <title>Bacillus Genome Sequencing.</title>
        <authorList>
            <person name="Dunlap C."/>
        </authorList>
    </citation>
    <scope>NUCLEOTIDE SEQUENCE [LARGE SCALE GENOMIC DNA]</scope>
    <source>
        <strain evidence="2 3">B-23453</strain>
    </source>
</reference>
<comment type="caution">
    <text evidence="2">The sequence shown here is derived from an EMBL/GenBank/DDBJ whole genome shotgun (WGS) entry which is preliminary data.</text>
</comment>
<keyword evidence="3" id="KW-1185">Reference proteome</keyword>
<dbReference type="InterPro" id="IPR048494">
    <property type="entry name" value="Dit-like_N"/>
</dbReference>
<dbReference type="SUPFAM" id="SSF54106">
    <property type="entry name" value="LysM domain"/>
    <property type="match status" value="1"/>
</dbReference>
<dbReference type="RefSeq" id="WP_066264490.1">
    <property type="nucleotide sequence ID" value="NZ_JARMAB010000004.1"/>
</dbReference>
<evidence type="ECO:0000313" key="3">
    <source>
        <dbReference type="Proteomes" id="UP001341444"/>
    </source>
</evidence>
<dbReference type="Proteomes" id="UP001341444">
    <property type="component" value="Unassembled WGS sequence"/>
</dbReference>
<evidence type="ECO:0000313" key="2">
    <source>
        <dbReference type="EMBL" id="MED1201946.1"/>
    </source>
</evidence>
<dbReference type="SMART" id="SM00257">
    <property type="entry name" value="LysM"/>
    <property type="match status" value="1"/>
</dbReference>
<dbReference type="Gene3D" id="3.10.350.10">
    <property type="entry name" value="LysM domain"/>
    <property type="match status" value="1"/>
</dbReference>
<organism evidence="2 3">
    <name type="scientific">Heyndrickxia acidicola</name>
    <dbReference type="NCBI Taxonomy" id="209389"/>
    <lineage>
        <taxon>Bacteria</taxon>
        <taxon>Bacillati</taxon>
        <taxon>Bacillota</taxon>
        <taxon>Bacilli</taxon>
        <taxon>Bacillales</taxon>
        <taxon>Bacillaceae</taxon>
        <taxon>Heyndrickxia</taxon>
    </lineage>
</organism>
<accession>A0ABU6MBC9</accession>
<feature type="domain" description="LysM" evidence="1">
    <location>
        <begin position="143"/>
        <end position="187"/>
    </location>
</feature>
<dbReference type="InterPro" id="IPR036779">
    <property type="entry name" value="LysM_dom_sf"/>
</dbReference>
<gene>
    <name evidence="2" type="ORF">P4T90_02445</name>
</gene>
<dbReference type="InterPro" id="IPR018392">
    <property type="entry name" value="LysM"/>
</dbReference>
<dbReference type="Pfam" id="PF21821">
    <property type="entry name" value="Dit_like"/>
    <property type="match status" value="1"/>
</dbReference>
<dbReference type="PROSITE" id="PS51782">
    <property type="entry name" value="LYSM"/>
    <property type="match status" value="1"/>
</dbReference>